<dbReference type="EMBL" id="JAODBU010000004">
    <property type="protein sequence ID" value="MCT7398471.1"/>
    <property type="molecule type" value="Genomic_DNA"/>
</dbReference>
<dbReference type="RefSeq" id="WP_022087971.1">
    <property type="nucleotide sequence ID" value="NZ_JAODBU010000004.1"/>
</dbReference>
<evidence type="ECO:0000313" key="2">
    <source>
        <dbReference type="EMBL" id="MCT7398471.1"/>
    </source>
</evidence>
<evidence type="ECO:0000256" key="1">
    <source>
        <dbReference type="SAM" id="Phobius"/>
    </source>
</evidence>
<accession>A0ABT2LYV2</accession>
<keyword evidence="3" id="KW-1185">Reference proteome</keyword>
<keyword evidence="1" id="KW-0472">Membrane</keyword>
<sequence length="124" mass="15021">MRERLQEFLDHMEMVTSKELSDNEREAVFNDFMKQIQFFQNERLIHLIVTVTFAIIAIFTTLANYVLQSICVFVFLLAIYILLLFYIRHYFFLERGVQKLYLYYDKLVKNTYYSDDVKKKCSLV</sequence>
<keyword evidence="1" id="KW-0812">Transmembrane</keyword>
<feature type="transmembrane region" description="Helical" evidence="1">
    <location>
        <begin position="66"/>
        <end position="87"/>
    </location>
</feature>
<comment type="caution">
    <text evidence="2">The sequence shown here is derived from an EMBL/GenBank/DDBJ whole genome shotgun (WGS) entry which is preliminary data.</text>
</comment>
<feature type="transmembrane region" description="Helical" evidence="1">
    <location>
        <begin position="44"/>
        <end position="60"/>
    </location>
</feature>
<proteinExistence type="predicted"/>
<keyword evidence="1" id="KW-1133">Transmembrane helix</keyword>
<reference evidence="2" key="1">
    <citation type="submission" date="2022-09" db="EMBL/GenBank/DDBJ databases">
        <title>Eubacterium sp. LFL-14 isolated from human feces.</title>
        <authorList>
            <person name="Liu F."/>
        </authorList>
    </citation>
    <scope>NUCLEOTIDE SEQUENCE</scope>
    <source>
        <strain evidence="2">LFL-14</strain>
    </source>
</reference>
<protein>
    <submittedName>
        <fullName evidence="2">Uncharacterized protein</fullName>
    </submittedName>
</protein>
<evidence type="ECO:0000313" key="3">
    <source>
        <dbReference type="Proteomes" id="UP001431199"/>
    </source>
</evidence>
<gene>
    <name evidence="2" type="ORF">N5B56_05135</name>
</gene>
<organism evidence="2 3">
    <name type="scientific">Eubacterium album</name>
    <dbReference type="NCBI Taxonomy" id="2978477"/>
    <lineage>
        <taxon>Bacteria</taxon>
        <taxon>Bacillati</taxon>
        <taxon>Bacillota</taxon>
        <taxon>Clostridia</taxon>
        <taxon>Eubacteriales</taxon>
        <taxon>Eubacteriaceae</taxon>
        <taxon>Eubacterium</taxon>
    </lineage>
</organism>
<dbReference type="Proteomes" id="UP001431199">
    <property type="component" value="Unassembled WGS sequence"/>
</dbReference>
<name>A0ABT2LYV2_9FIRM</name>